<accession>R7ZV49</accession>
<evidence type="ECO:0000256" key="1">
    <source>
        <dbReference type="ARBA" id="ARBA00004651"/>
    </source>
</evidence>
<dbReference type="InterPro" id="IPR003856">
    <property type="entry name" value="LPS_length_determ_N"/>
</dbReference>
<dbReference type="PANTHER" id="PTHR32309:SF13">
    <property type="entry name" value="FERRIC ENTEROBACTIN TRANSPORT PROTEIN FEPE"/>
    <property type="match status" value="1"/>
</dbReference>
<dbReference type="GO" id="GO:0004713">
    <property type="term" value="F:protein tyrosine kinase activity"/>
    <property type="evidence" value="ECO:0007669"/>
    <property type="project" value="TreeGrafter"/>
</dbReference>
<reference evidence="8 9" key="1">
    <citation type="submission" date="2013-02" db="EMBL/GenBank/DDBJ databases">
        <title>A novel strain isolated from Lonar lake, Maharashtra, India.</title>
        <authorList>
            <person name="Singh A."/>
        </authorList>
    </citation>
    <scope>NUCLEOTIDE SEQUENCE [LARGE SCALE GENOMIC DNA]</scope>
    <source>
        <strain evidence="8 9">AK24</strain>
    </source>
</reference>
<organism evidence="8 9">
    <name type="scientific">Lunatimonas lonarensis</name>
    <dbReference type="NCBI Taxonomy" id="1232681"/>
    <lineage>
        <taxon>Bacteria</taxon>
        <taxon>Pseudomonadati</taxon>
        <taxon>Bacteroidota</taxon>
        <taxon>Cytophagia</taxon>
        <taxon>Cytophagales</taxon>
        <taxon>Cyclobacteriaceae</taxon>
    </lineage>
</organism>
<dbReference type="EMBL" id="AQHR01000048">
    <property type="protein sequence ID" value="EON77908.1"/>
    <property type="molecule type" value="Genomic_DNA"/>
</dbReference>
<keyword evidence="5 6" id="KW-0472">Membrane</keyword>
<dbReference type="InterPro" id="IPR050445">
    <property type="entry name" value="Bact_polysacc_biosynth/exp"/>
</dbReference>
<comment type="caution">
    <text evidence="8">The sequence shown here is derived from an EMBL/GenBank/DDBJ whole genome shotgun (WGS) entry which is preliminary data.</text>
</comment>
<feature type="domain" description="Polysaccharide chain length determinant N-terminal" evidence="7">
    <location>
        <begin position="2"/>
        <end position="86"/>
    </location>
</feature>
<name>R7ZV49_9BACT</name>
<dbReference type="InterPro" id="IPR027417">
    <property type="entry name" value="P-loop_NTPase"/>
</dbReference>
<feature type="transmembrane region" description="Helical" evidence="6">
    <location>
        <begin position="14"/>
        <end position="32"/>
    </location>
</feature>
<keyword evidence="9" id="KW-1185">Reference proteome</keyword>
<dbReference type="AlphaFoldDB" id="R7ZV49"/>
<dbReference type="SUPFAM" id="SSF52540">
    <property type="entry name" value="P-loop containing nucleoside triphosphate hydrolases"/>
    <property type="match status" value="1"/>
</dbReference>
<comment type="subcellular location">
    <subcellularLocation>
        <location evidence="1">Cell membrane</location>
        <topology evidence="1">Multi-pass membrane protein</topology>
    </subcellularLocation>
</comment>
<evidence type="ECO:0000256" key="5">
    <source>
        <dbReference type="ARBA" id="ARBA00023136"/>
    </source>
</evidence>
<evidence type="ECO:0000256" key="2">
    <source>
        <dbReference type="ARBA" id="ARBA00022475"/>
    </source>
</evidence>
<evidence type="ECO:0000313" key="9">
    <source>
        <dbReference type="Proteomes" id="UP000013909"/>
    </source>
</evidence>
<proteinExistence type="predicted"/>
<dbReference type="Pfam" id="PF02706">
    <property type="entry name" value="Wzz"/>
    <property type="match status" value="1"/>
</dbReference>
<feature type="transmembrane region" description="Helical" evidence="6">
    <location>
        <begin position="466"/>
        <end position="490"/>
    </location>
</feature>
<gene>
    <name evidence="8" type="ORF">ADIS_1621</name>
</gene>
<keyword evidence="4 6" id="KW-1133">Transmembrane helix</keyword>
<keyword evidence="3 6" id="KW-0812">Transmembrane</keyword>
<evidence type="ECO:0000256" key="6">
    <source>
        <dbReference type="SAM" id="Phobius"/>
    </source>
</evidence>
<sequence>MSLKQMIRLLLKNFWLIILVPLVVAVGVYFLAKNLPMRFESSAIVFTNPTSDRGVNDGGAIRMDFYTSNNLFDNLTLLLRSRETVTQASLRLLALHLIQKQPDEEVLSMENFEELKKHIDDDLRSKLVVPNDLNKTHLRISEHLQANPSSPVEYLLREHPHYGVSNIIKELFVARKASSDMMEVTYRTDDAANCYYTLKFITEAFMERYSGIKEAENINSILYFEDQLRIAQMKLRNAEAELKDFMTEHRILNYYEQGKYLDIAKLEHEQDEERSRRILSGTMANLAKIEGLFDGFDQRQSIINEISETQKEIVSKQLELEGAQLSRNGQDLRQQLTGEINQLQKKIEEKSTLLFNNSISLEGLQRREALDEWLKLKLTYEEQVQALDVMQERKQYLQDKIDEFAPLGAELKRLEREVSVSESQYLSILHGLNMAYLKKYDLEMTSPQKLIDEPFFPKKPLPSKKLFLVVGGMFGSGFFTASLVVLFFFLDPTVKSAKHAEKLTGLKVAGGWANEKLLPRSVMKETMRNQLITQFRNHLNRFLDHSSKPHLIVFYSLSDGSGKTFLINHYIEKIRSLNQTVTYYSPDTTPATTRTNEQQPYDPSVDLLAGQTQRWKSRVDNCGSDYFFLELPNLSEFDANYELMNLSETCILVLSAAQSFPEGKQTALAVIREAITSPHLVWLNRMTTDELEDLHGEIPKKRTKIRRWAKSLIS</sequence>
<evidence type="ECO:0000259" key="7">
    <source>
        <dbReference type="Pfam" id="PF02706"/>
    </source>
</evidence>
<dbReference type="PATRIC" id="fig|1288963.3.peg.1611"/>
<dbReference type="PANTHER" id="PTHR32309">
    <property type="entry name" value="TYROSINE-PROTEIN KINASE"/>
    <property type="match status" value="1"/>
</dbReference>
<evidence type="ECO:0000256" key="3">
    <source>
        <dbReference type="ARBA" id="ARBA00022692"/>
    </source>
</evidence>
<dbReference type="Proteomes" id="UP000013909">
    <property type="component" value="Unassembled WGS sequence"/>
</dbReference>
<evidence type="ECO:0000313" key="8">
    <source>
        <dbReference type="EMBL" id="EON77908.1"/>
    </source>
</evidence>
<evidence type="ECO:0000256" key="4">
    <source>
        <dbReference type="ARBA" id="ARBA00022989"/>
    </source>
</evidence>
<dbReference type="OrthoDB" id="781284at2"/>
<dbReference type="RefSeq" id="WP_010853760.1">
    <property type="nucleotide sequence ID" value="NZ_AQHR01000048.1"/>
</dbReference>
<protein>
    <recommendedName>
        <fullName evidence="7">Polysaccharide chain length determinant N-terminal domain-containing protein</fullName>
    </recommendedName>
</protein>
<dbReference type="STRING" id="1232681.ADIS_1621"/>
<keyword evidence="2" id="KW-1003">Cell membrane</keyword>
<dbReference type="GO" id="GO:0005886">
    <property type="term" value="C:plasma membrane"/>
    <property type="evidence" value="ECO:0007669"/>
    <property type="project" value="UniProtKB-SubCell"/>
</dbReference>